<accession>A0A923RPC9</accession>
<dbReference type="RefSeq" id="WP_186873640.1">
    <property type="nucleotide sequence ID" value="NZ_JACOOR010000005.1"/>
</dbReference>
<evidence type="ECO:0000313" key="1">
    <source>
        <dbReference type="EMBL" id="MBC5660205.1"/>
    </source>
</evidence>
<name>A0A923RPC9_9FIRM</name>
<evidence type="ECO:0000313" key="2">
    <source>
        <dbReference type="Proteomes" id="UP000649345"/>
    </source>
</evidence>
<dbReference type="Proteomes" id="UP000649345">
    <property type="component" value="Unassembled WGS sequence"/>
</dbReference>
<dbReference type="AlphaFoldDB" id="A0A923RPC9"/>
<organism evidence="1 2">
    <name type="scientific">Anaerosacchariphilus hominis</name>
    <dbReference type="NCBI Taxonomy" id="2763017"/>
    <lineage>
        <taxon>Bacteria</taxon>
        <taxon>Bacillati</taxon>
        <taxon>Bacillota</taxon>
        <taxon>Clostridia</taxon>
        <taxon>Lachnospirales</taxon>
        <taxon>Lachnospiraceae</taxon>
        <taxon>Anaerosacchariphilus</taxon>
    </lineage>
</organism>
<gene>
    <name evidence="1" type="ORF">H8S44_10520</name>
</gene>
<reference evidence="1" key="1">
    <citation type="submission" date="2020-08" db="EMBL/GenBank/DDBJ databases">
        <title>Genome public.</title>
        <authorList>
            <person name="Liu C."/>
            <person name="Sun Q."/>
        </authorList>
    </citation>
    <scope>NUCLEOTIDE SEQUENCE</scope>
    <source>
        <strain evidence="1">NSJ-68</strain>
    </source>
</reference>
<keyword evidence="2" id="KW-1185">Reference proteome</keyword>
<protein>
    <submittedName>
        <fullName evidence="1">Twitching motility protein PilT</fullName>
    </submittedName>
</protein>
<comment type="caution">
    <text evidence="1">The sequence shown here is derived from an EMBL/GenBank/DDBJ whole genome shotgun (WGS) entry which is preliminary data.</text>
</comment>
<proteinExistence type="predicted"/>
<dbReference type="EMBL" id="JACOOR010000005">
    <property type="protein sequence ID" value="MBC5660205.1"/>
    <property type="molecule type" value="Genomic_DNA"/>
</dbReference>
<sequence length="139" mass="15682">MVQLIVGSKGDGKTKHLLDRVNSQIKTASGNIVYLDKSAKHMHELDNKVRLINVTDYPLKNCDEFIGFICGIISQDYDLEQMYLDSFLKIAHLEGQDLTDALTQLNQISEQFKIGFCVSISVEEKDLPDFAKEQVIISC</sequence>